<dbReference type="EMBL" id="ML987189">
    <property type="protein sequence ID" value="KAF2255497.1"/>
    <property type="molecule type" value="Genomic_DNA"/>
</dbReference>
<dbReference type="InterPro" id="IPR011701">
    <property type="entry name" value="MFS"/>
</dbReference>
<organism evidence="9 10">
    <name type="scientific">Trematosphaeria pertusa</name>
    <dbReference type="NCBI Taxonomy" id="390896"/>
    <lineage>
        <taxon>Eukaryota</taxon>
        <taxon>Fungi</taxon>
        <taxon>Dikarya</taxon>
        <taxon>Ascomycota</taxon>
        <taxon>Pezizomycotina</taxon>
        <taxon>Dothideomycetes</taxon>
        <taxon>Pleosporomycetidae</taxon>
        <taxon>Pleosporales</taxon>
        <taxon>Massarineae</taxon>
        <taxon>Trematosphaeriaceae</taxon>
        <taxon>Trematosphaeria</taxon>
    </lineage>
</organism>
<feature type="transmembrane region" description="Helical" evidence="7">
    <location>
        <begin position="446"/>
        <end position="469"/>
    </location>
</feature>
<feature type="transmembrane region" description="Helical" evidence="7">
    <location>
        <begin position="116"/>
        <end position="136"/>
    </location>
</feature>
<comment type="subcellular location">
    <subcellularLocation>
        <location evidence="1">Membrane</location>
        <topology evidence="1">Multi-pass membrane protein</topology>
    </subcellularLocation>
</comment>
<feature type="transmembrane region" description="Helical" evidence="7">
    <location>
        <begin position="76"/>
        <end position="96"/>
    </location>
</feature>
<name>A0A6A6IZJ7_9PLEO</name>
<feature type="transmembrane region" description="Helical" evidence="7">
    <location>
        <begin position="386"/>
        <end position="407"/>
    </location>
</feature>
<evidence type="ECO:0000256" key="3">
    <source>
        <dbReference type="ARBA" id="ARBA00022692"/>
    </source>
</evidence>
<evidence type="ECO:0000256" key="6">
    <source>
        <dbReference type="SAM" id="MobiDB-lite"/>
    </source>
</evidence>
<dbReference type="AlphaFoldDB" id="A0A6A6IZJ7"/>
<feature type="region of interest" description="Disordered" evidence="6">
    <location>
        <begin position="1"/>
        <end position="43"/>
    </location>
</feature>
<dbReference type="GeneID" id="54577873"/>
<dbReference type="Gene3D" id="1.20.1250.20">
    <property type="entry name" value="MFS general substrate transporter like domains"/>
    <property type="match status" value="1"/>
</dbReference>
<evidence type="ECO:0000256" key="2">
    <source>
        <dbReference type="ARBA" id="ARBA00008335"/>
    </source>
</evidence>
<dbReference type="Proteomes" id="UP000800094">
    <property type="component" value="Unassembled WGS sequence"/>
</dbReference>
<accession>A0A6A6IZJ7</accession>
<evidence type="ECO:0000259" key="8">
    <source>
        <dbReference type="PROSITE" id="PS50850"/>
    </source>
</evidence>
<dbReference type="Pfam" id="PF07690">
    <property type="entry name" value="MFS_1"/>
    <property type="match status" value="1"/>
</dbReference>
<feature type="transmembrane region" description="Helical" evidence="7">
    <location>
        <begin position="347"/>
        <end position="365"/>
    </location>
</feature>
<evidence type="ECO:0000256" key="1">
    <source>
        <dbReference type="ARBA" id="ARBA00004141"/>
    </source>
</evidence>
<dbReference type="PANTHER" id="PTHR23502:SF68">
    <property type="entry name" value="MULTIDRUG TRANSPORTER, PUTATIVE (AFU_ORTHOLOGUE AFUA_3G01120)-RELATED"/>
    <property type="match status" value="1"/>
</dbReference>
<feature type="transmembrane region" description="Helical" evidence="7">
    <location>
        <begin position="143"/>
        <end position="164"/>
    </location>
</feature>
<dbReference type="PROSITE" id="PS50850">
    <property type="entry name" value="MFS"/>
    <property type="match status" value="1"/>
</dbReference>
<keyword evidence="10" id="KW-1185">Reference proteome</keyword>
<keyword evidence="5 7" id="KW-0472">Membrane</keyword>
<sequence length="517" mass="56115">MDDSKDIGGDPSIHSEDTNQQDDLEYKQDVEKQHIDNKVEDGAAADAEAHKDLNVVGWDGPDDPANPMNWPKVKKVGAIAVVSFITLLSPLASTMISPATAEVMETFHSTNETMGAFVTTVYLLGYVCGPLVLAPLSELYGRVIVYNVCNFVFLIFSIACAVANSMGSLIVFRLFAGIAASSPITLGAGTIADMIPLEKRGLAMALWILGPLLGPTCGPLAGGYLAEAKGWRWIFWVISICAGVVCIVTLIFIRESYAYVILQRKTTRLRKETGNQQLRSALDTGRDPAELFKFSIVRPIKMLVLSPIVLLMSLYQAIVYGYLYLLFTTFPRVFEGQYGFSQGSVGLTYMGVGIGSFIGLILCAASSDRIVTTLTKRNGGTAKPEYRLPVMFIGSLAVPIGLFLYGWTAEKKVHWIAPIIGTGFLGSGLFLIFLPTSSYLVDAYTVYAASVSAAATVFRSLLGALLPLAGNSMYDALDVGWGTSLLGFIAVAFIPVPLIFWMFGQRIRESRFAQVQF</sequence>
<dbReference type="OrthoDB" id="5296287at2759"/>
<dbReference type="GO" id="GO:0022857">
    <property type="term" value="F:transmembrane transporter activity"/>
    <property type="evidence" value="ECO:0007669"/>
    <property type="project" value="InterPro"/>
</dbReference>
<dbReference type="InterPro" id="IPR020846">
    <property type="entry name" value="MFS_dom"/>
</dbReference>
<evidence type="ECO:0000256" key="7">
    <source>
        <dbReference type="SAM" id="Phobius"/>
    </source>
</evidence>
<protein>
    <submittedName>
        <fullName evidence="9">MFS general substrate transporter</fullName>
    </submittedName>
</protein>
<keyword evidence="3 7" id="KW-0812">Transmembrane</keyword>
<feature type="transmembrane region" description="Helical" evidence="7">
    <location>
        <begin position="481"/>
        <end position="503"/>
    </location>
</feature>
<keyword evidence="4 7" id="KW-1133">Transmembrane helix</keyword>
<evidence type="ECO:0000313" key="9">
    <source>
        <dbReference type="EMBL" id="KAF2255497.1"/>
    </source>
</evidence>
<feature type="transmembrane region" description="Helical" evidence="7">
    <location>
        <begin position="303"/>
        <end position="327"/>
    </location>
</feature>
<dbReference type="RefSeq" id="XP_033690501.1">
    <property type="nucleotide sequence ID" value="XM_033824543.1"/>
</dbReference>
<feature type="domain" description="Major facilitator superfamily (MFS) profile" evidence="8">
    <location>
        <begin position="78"/>
        <end position="508"/>
    </location>
</feature>
<proteinExistence type="inferred from homology"/>
<evidence type="ECO:0000256" key="5">
    <source>
        <dbReference type="ARBA" id="ARBA00023136"/>
    </source>
</evidence>
<comment type="similarity">
    <text evidence="2">Belongs to the major facilitator superfamily.</text>
</comment>
<dbReference type="SUPFAM" id="SSF103473">
    <property type="entry name" value="MFS general substrate transporter"/>
    <property type="match status" value="1"/>
</dbReference>
<dbReference type="CDD" id="cd17323">
    <property type="entry name" value="MFS_Tpo1_MDR_like"/>
    <property type="match status" value="1"/>
</dbReference>
<feature type="transmembrane region" description="Helical" evidence="7">
    <location>
        <begin position="201"/>
        <end position="221"/>
    </location>
</feature>
<evidence type="ECO:0000313" key="10">
    <source>
        <dbReference type="Proteomes" id="UP000800094"/>
    </source>
</evidence>
<dbReference type="InterPro" id="IPR036259">
    <property type="entry name" value="MFS_trans_sf"/>
</dbReference>
<gene>
    <name evidence="9" type="ORF">BU26DRAFT_443575</name>
</gene>
<reference evidence="9" key="1">
    <citation type="journal article" date="2020" name="Stud. Mycol.">
        <title>101 Dothideomycetes genomes: a test case for predicting lifestyles and emergence of pathogens.</title>
        <authorList>
            <person name="Haridas S."/>
            <person name="Albert R."/>
            <person name="Binder M."/>
            <person name="Bloem J."/>
            <person name="Labutti K."/>
            <person name="Salamov A."/>
            <person name="Andreopoulos B."/>
            <person name="Baker S."/>
            <person name="Barry K."/>
            <person name="Bills G."/>
            <person name="Bluhm B."/>
            <person name="Cannon C."/>
            <person name="Castanera R."/>
            <person name="Culley D."/>
            <person name="Daum C."/>
            <person name="Ezra D."/>
            <person name="Gonzalez J."/>
            <person name="Henrissat B."/>
            <person name="Kuo A."/>
            <person name="Liang C."/>
            <person name="Lipzen A."/>
            <person name="Lutzoni F."/>
            <person name="Magnuson J."/>
            <person name="Mondo S."/>
            <person name="Nolan M."/>
            <person name="Ohm R."/>
            <person name="Pangilinan J."/>
            <person name="Park H.-J."/>
            <person name="Ramirez L."/>
            <person name="Alfaro M."/>
            <person name="Sun H."/>
            <person name="Tritt A."/>
            <person name="Yoshinaga Y."/>
            <person name="Zwiers L.-H."/>
            <person name="Turgeon B."/>
            <person name="Goodwin S."/>
            <person name="Spatafora J."/>
            <person name="Crous P."/>
            <person name="Grigoriev I."/>
        </authorList>
    </citation>
    <scope>NUCLEOTIDE SEQUENCE</scope>
    <source>
        <strain evidence="9">CBS 122368</strain>
    </source>
</reference>
<feature type="transmembrane region" description="Helical" evidence="7">
    <location>
        <begin position="170"/>
        <end position="189"/>
    </location>
</feature>
<feature type="transmembrane region" description="Helical" evidence="7">
    <location>
        <begin position="233"/>
        <end position="253"/>
    </location>
</feature>
<dbReference type="GO" id="GO:0016020">
    <property type="term" value="C:membrane"/>
    <property type="evidence" value="ECO:0007669"/>
    <property type="project" value="UniProtKB-SubCell"/>
</dbReference>
<feature type="compositionally biased region" description="Basic and acidic residues" evidence="6">
    <location>
        <begin position="24"/>
        <end position="43"/>
    </location>
</feature>
<feature type="compositionally biased region" description="Basic and acidic residues" evidence="6">
    <location>
        <begin position="1"/>
        <end position="17"/>
    </location>
</feature>
<dbReference type="PANTHER" id="PTHR23502">
    <property type="entry name" value="MAJOR FACILITATOR SUPERFAMILY"/>
    <property type="match status" value="1"/>
</dbReference>
<dbReference type="FunFam" id="1.20.1250.20:FF:000011">
    <property type="entry name" value="MFS multidrug transporter, putative"/>
    <property type="match status" value="1"/>
</dbReference>
<feature type="transmembrane region" description="Helical" evidence="7">
    <location>
        <begin position="413"/>
        <end position="434"/>
    </location>
</feature>
<evidence type="ECO:0000256" key="4">
    <source>
        <dbReference type="ARBA" id="ARBA00022989"/>
    </source>
</evidence>